<name>A0A315W1W2_GAMAF</name>
<dbReference type="PROSITE" id="PS51304">
    <property type="entry name" value="GALECTIN"/>
    <property type="match status" value="1"/>
</dbReference>
<dbReference type="EMBL" id="NHOQ01000541">
    <property type="protein sequence ID" value="PWA29651.1"/>
    <property type="molecule type" value="Genomic_DNA"/>
</dbReference>
<accession>A0A315W1W2</accession>
<dbReference type="PROSITE" id="PS50181">
    <property type="entry name" value="FBOX"/>
    <property type="match status" value="1"/>
</dbReference>
<dbReference type="InterPro" id="IPR001079">
    <property type="entry name" value="Galectin_CRD"/>
</dbReference>
<feature type="region of interest" description="Disordered" evidence="3">
    <location>
        <begin position="391"/>
        <end position="466"/>
    </location>
</feature>
<evidence type="ECO:0000313" key="7">
    <source>
        <dbReference type="Proteomes" id="UP000250572"/>
    </source>
</evidence>
<feature type="domain" description="Galectin" evidence="5">
    <location>
        <begin position="73"/>
        <end position="241"/>
    </location>
</feature>
<evidence type="ECO:0000256" key="1">
    <source>
        <dbReference type="ARBA" id="ARBA00022734"/>
    </source>
</evidence>
<evidence type="ECO:0000259" key="5">
    <source>
        <dbReference type="PROSITE" id="PS51304"/>
    </source>
</evidence>
<gene>
    <name evidence="6" type="ORF">CCH79_00007736</name>
</gene>
<evidence type="ECO:0008006" key="8">
    <source>
        <dbReference type="Google" id="ProtNLM"/>
    </source>
</evidence>
<comment type="caution">
    <text evidence="6">The sequence shown here is derived from an EMBL/GenBank/DDBJ whole genome shotgun (WGS) entry which is preliminary data.</text>
</comment>
<protein>
    <recommendedName>
        <fullName evidence="8">Galectin</fullName>
    </recommendedName>
</protein>
<dbReference type="AlphaFoldDB" id="A0A315W1W2"/>
<dbReference type="Pfam" id="PF00337">
    <property type="entry name" value="Gal-bind_lectin"/>
    <property type="match status" value="1"/>
</dbReference>
<dbReference type="InterPro" id="IPR013320">
    <property type="entry name" value="ConA-like_dom_sf"/>
</dbReference>
<reference evidence="6 7" key="1">
    <citation type="journal article" date="2018" name="G3 (Bethesda)">
        <title>A High-Quality Reference Genome for the Invasive Mosquitofish Gambusia affinis Using a Chicago Library.</title>
        <authorList>
            <person name="Hoffberg S.L."/>
            <person name="Troendle N.J."/>
            <person name="Glenn T.C."/>
            <person name="Mahmud O."/>
            <person name="Louha S."/>
            <person name="Chalopin D."/>
            <person name="Bennetzen J.L."/>
            <person name="Mauricio R."/>
        </authorList>
    </citation>
    <scope>NUCLEOTIDE SEQUENCE [LARGE SCALE GENOMIC DNA]</scope>
    <source>
        <strain evidence="6">NE01/NJP1002.9</strain>
        <tissue evidence="6">Muscle</tissue>
    </source>
</reference>
<evidence type="ECO:0000256" key="3">
    <source>
        <dbReference type="SAM" id="MobiDB-lite"/>
    </source>
</evidence>
<dbReference type="GO" id="GO:0030246">
    <property type="term" value="F:carbohydrate binding"/>
    <property type="evidence" value="ECO:0007669"/>
    <property type="project" value="UniProtKB-KW"/>
</dbReference>
<dbReference type="CDD" id="cd00070">
    <property type="entry name" value="GLECT"/>
    <property type="match status" value="1"/>
</dbReference>
<dbReference type="PANTHER" id="PTHR16271">
    <property type="entry name" value="F-BOX ONLY PROTEIN 34/46 FAMILY MEMBER"/>
    <property type="match status" value="1"/>
</dbReference>
<dbReference type="SMART" id="SM00908">
    <property type="entry name" value="Gal-bind_lectin"/>
    <property type="match status" value="1"/>
</dbReference>
<dbReference type="SUPFAM" id="SSF49899">
    <property type="entry name" value="Concanavalin A-like lectins/glucanases"/>
    <property type="match status" value="1"/>
</dbReference>
<dbReference type="InterPro" id="IPR036047">
    <property type="entry name" value="F-box-like_dom_sf"/>
</dbReference>
<dbReference type="InterPro" id="IPR039594">
    <property type="entry name" value="FBXO34/46"/>
</dbReference>
<proteinExistence type="predicted"/>
<evidence type="ECO:0000259" key="4">
    <source>
        <dbReference type="PROSITE" id="PS50181"/>
    </source>
</evidence>
<dbReference type="Gene3D" id="2.60.120.200">
    <property type="match status" value="1"/>
</dbReference>
<evidence type="ECO:0000256" key="2">
    <source>
        <dbReference type="ARBA" id="ARBA00022786"/>
    </source>
</evidence>
<dbReference type="InterPro" id="IPR001810">
    <property type="entry name" value="F-box_dom"/>
</dbReference>
<dbReference type="SMART" id="SM00276">
    <property type="entry name" value="GLECT"/>
    <property type="match status" value="1"/>
</dbReference>
<keyword evidence="2" id="KW-0833">Ubl conjugation pathway</keyword>
<dbReference type="SUPFAM" id="SSF81383">
    <property type="entry name" value="F-box domain"/>
    <property type="match status" value="1"/>
</dbReference>
<feature type="domain" description="F-box" evidence="4">
    <location>
        <begin position="712"/>
        <end position="764"/>
    </location>
</feature>
<dbReference type="PANTHER" id="PTHR16271:SF11">
    <property type="entry name" value="F-BOX ONLY PROTEIN 34"/>
    <property type="match status" value="1"/>
</dbReference>
<dbReference type="Proteomes" id="UP000250572">
    <property type="component" value="Unassembled WGS sequence"/>
</dbReference>
<organism evidence="6 7">
    <name type="scientific">Gambusia affinis</name>
    <name type="common">Western mosquitofish</name>
    <name type="synonym">Heterandria affinis</name>
    <dbReference type="NCBI Taxonomy" id="33528"/>
    <lineage>
        <taxon>Eukaryota</taxon>
        <taxon>Metazoa</taxon>
        <taxon>Chordata</taxon>
        <taxon>Craniata</taxon>
        <taxon>Vertebrata</taxon>
        <taxon>Euteleostomi</taxon>
        <taxon>Actinopterygii</taxon>
        <taxon>Neopterygii</taxon>
        <taxon>Teleostei</taxon>
        <taxon>Neoteleostei</taxon>
        <taxon>Acanthomorphata</taxon>
        <taxon>Ovalentaria</taxon>
        <taxon>Atherinomorphae</taxon>
        <taxon>Cyprinodontiformes</taxon>
        <taxon>Poeciliidae</taxon>
        <taxon>Poeciliinae</taxon>
        <taxon>Gambusia</taxon>
    </lineage>
</organism>
<evidence type="ECO:0000313" key="6">
    <source>
        <dbReference type="EMBL" id="PWA29651.1"/>
    </source>
</evidence>
<dbReference type="STRING" id="33528.ENSGAFP00000010214"/>
<keyword evidence="1" id="KW-0430">Lectin</keyword>
<sequence>MLADEAALAEIFQMLLGTGPLWATTNQEVLGLPTPPGQVSQQPTPPGLGVNLLPTPPGLGVNLLPTPPGLGVNLLPTPPGLEANPEAIVCGQEGTQVNPLDLVHMDLEHQCQLHPKRILFTVNLSAGKDDLAFHFNPRFNEYGRKVIVRNSFLDKKWGVEERDAKQFPFVPGQPFELKILCTNTEFKVAVNNSHILEYRHRLTNLSSINTLGIYSDLTLSDQRRGNCFLQAVSQVQSAFLKLVELEKKRHTSSQRSAYFGSQQEMLMMKMSSNQSNISTSRIPLSFISTNTFCYSTGGPSLHLKAPRGTSGQQLSCRTDSRCSTPLGPCRSATEDADAAPNVWTVIKPGHVREKIAIFASEATRPDGADSGDCSSAHCLSHGDPAAKACTNGNTPLGPLRAVKAKGSWEENRSAKRRRRCLSNQNHQLDQRSHILTVPEPRCSEGPGGQRGEAPEPAQGPTPAEEEQKISVVEMVAFLEQRASELQPNLKPLLSLQRSSTTITLSRNPRPEIKEGDEPDIVRVSEMVAKLESKCLRSSETSLSRSNSLKRTVGRVLLAAGQKSFSSCWTQPSSGPPETLTADRVEPPLQVEPTVRVESPAWVLPPTPAAPPKEVSGETAGLQSAEQEPLPGLLFLSPDETGPTLCTPHYRTTFYLEPALPPVSAPQRSEKNQVHKTMGCPSCSVAVPLGRSASVSQDFLRVRQRLQQLLAPQSYLLLLPHHLLVNLLLLLPTQSLAALKCTCSYFKFIIENYSVRPADSLWVSDPRYRDDPCKQCKKRYRPGDVSLCRWHHKPYCQALPYGPGYWMCCHGSRRDAPGCNVGLHDNRWVPAFHSINVPIYRRNYHYES</sequence>
<keyword evidence="7" id="KW-1185">Reference proteome</keyword>